<dbReference type="Gene3D" id="2.60.120.10">
    <property type="entry name" value="Jelly Rolls"/>
    <property type="match status" value="1"/>
</dbReference>
<feature type="domain" description="Cyclic nucleotide-binding" evidence="1">
    <location>
        <begin position="36"/>
        <end position="119"/>
    </location>
</feature>
<proteinExistence type="predicted"/>
<dbReference type="Pfam" id="PF00027">
    <property type="entry name" value="cNMP_binding"/>
    <property type="match status" value="1"/>
</dbReference>
<keyword evidence="3" id="KW-1185">Reference proteome</keyword>
<dbReference type="InterPro" id="IPR014710">
    <property type="entry name" value="RmlC-like_jellyroll"/>
</dbReference>
<sequence>MQLAPYAKGRFAGHLDQQQNAFREALLNCDHQLLNMEQGQHLLTQGEALDALYLVPEGKVSMHISAINGRRFQLGEVNCHWHLYGEMEFFTGTVCQWSVVAEARMQIRQICLKSVQQLLLKQPEYSLFFASALAWDYQDSLDIYTNRLLHTISYNIAWDLLHRPQTQTNLHGFGKMDPEAERFGTTSRVFRRAVKELIDKGLVEKQGASLKILDFDRLKQFVDQG</sequence>
<dbReference type="SUPFAM" id="SSF51206">
    <property type="entry name" value="cAMP-binding domain-like"/>
    <property type="match status" value="1"/>
</dbReference>
<dbReference type="Proteomes" id="UP001202831">
    <property type="component" value="Unassembled WGS sequence"/>
</dbReference>
<accession>A0ABT0N214</accession>
<reference evidence="2 3" key="1">
    <citation type="submission" date="2022-01" db="EMBL/GenBank/DDBJ databases">
        <title>Whole genome-based taxonomy of the Shewanellaceae.</title>
        <authorList>
            <person name="Martin-Rodriguez A.J."/>
        </authorList>
    </citation>
    <scope>NUCLEOTIDE SEQUENCE [LARGE SCALE GENOMIC DNA]</scope>
    <source>
        <strain evidence="2 3">DSM 21332</strain>
    </source>
</reference>
<comment type="caution">
    <text evidence="2">The sequence shown here is derived from an EMBL/GenBank/DDBJ whole genome shotgun (WGS) entry which is preliminary data.</text>
</comment>
<evidence type="ECO:0000313" key="3">
    <source>
        <dbReference type="Proteomes" id="UP001202831"/>
    </source>
</evidence>
<dbReference type="PROSITE" id="PS50042">
    <property type="entry name" value="CNMP_BINDING_3"/>
    <property type="match status" value="1"/>
</dbReference>
<dbReference type="InterPro" id="IPR018490">
    <property type="entry name" value="cNMP-bd_dom_sf"/>
</dbReference>
<dbReference type="EMBL" id="JAKIKT010000001">
    <property type="protein sequence ID" value="MCL2912477.1"/>
    <property type="molecule type" value="Genomic_DNA"/>
</dbReference>
<organism evidence="2 3">
    <name type="scientific">Shewanella corallii</name>
    <dbReference type="NCBI Taxonomy" id="560080"/>
    <lineage>
        <taxon>Bacteria</taxon>
        <taxon>Pseudomonadati</taxon>
        <taxon>Pseudomonadota</taxon>
        <taxon>Gammaproteobacteria</taxon>
        <taxon>Alteromonadales</taxon>
        <taxon>Shewanellaceae</taxon>
        <taxon>Shewanella</taxon>
    </lineage>
</organism>
<dbReference type="InterPro" id="IPR000595">
    <property type="entry name" value="cNMP-bd_dom"/>
</dbReference>
<gene>
    <name evidence="2" type="ORF">L2725_01545</name>
</gene>
<protein>
    <submittedName>
        <fullName evidence="2">Crp/Fnr family transcriptional regulator</fullName>
    </submittedName>
</protein>
<evidence type="ECO:0000313" key="2">
    <source>
        <dbReference type="EMBL" id="MCL2912477.1"/>
    </source>
</evidence>
<dbReference type="CDD" id="cd00038">
    <property type="entry name" value="CAP_ED"/>
    <property type="match status" value="1"/>
</dbReference>
<evidence type="ECO:0000259" key="1">
    <source>
        <dbReference type="PROSITE" id="PS50042"/>
    </source>
</evidence>
<dbReference type="RefSeq" id="WP_249247304.1">
    <property type="nucleotide sequence ID" value="NZ_JAKIKT010000001.1"/>
</dbReference>
<name>A0ABT0N214_9GAMM</name>